<feature type="compositionally biased region" description="Low complexity" evidence="1">
    <location>
        <begin position="98"/>
        <end position="111"/>
    </location>
</feature>
<organism evidence="2 3">
    <name type="scientific">Streptomyces parvus</name>
    <dbReference type="NCBI Taxonomy" id="66428"/>
    <lineage>
        <taxon>Bacteria</taxon>
        <taxon>Bacillati</taxon>
        <taxon>Actinomycetota</taxon>
        <taxon>Actinomycetes</taxon>
        <taxon>Kitasatosporales</taxon>
        <taxon>Streptomycetaceae</taxon>
        <taxon>Streptomyces</taxon>
    </lineage>
</organism>
<evidence type="ECO:0000313" key="2">
    <source>
        <dbReference type="EMBL" id="NEC23212.1"/>
    </source>
</evidence>
<dbReference type="InterPro" id="IPR036388">
    <property type="entry name" value="WH-like_DNA-bd_sf"/>
</dbReference>
<proteinExistence type="predicted"/>
<dbReference type="AlphaFoldDB" id="A0A7K3S8U6"/>
<accession>A0A7K3S8U6</accession>
<evidence type="ECO:0000256" key="1">
    <source>
        <dbReference type="SAM" id="MobiDB-lite"/>
    </source>
</evidence>
<protein>
    <submittedName>
        <fullName evidence="2">Uncharacterized protein</fullName>
    </submittedName>
</protein>
<evidence type="ECO:0000313" key="3">
    <source>
        <dbReference type="Proteomes" id="UP000469670"/>
    </source>
</evidence>
<feature type="region of interest" description="Disordered" evidence="1">
    <location>
        <begin position="64"/>
        <end position="119"/>
    </location>
</feature>
<gene>
    <name evidence="2" type="ORF">G3I50_33930</name>
</gene>
<dbReference type="Proteomes" id="UP000469670">
    <property type="component" value="Unassembled WGS sequence"/>
</dbReference>
<reference evidence="2 3" key="1">
    <citation type="submission" date="2020-01" db="EMBL/GenBank/DDBJ databases">
        <title>Insect and environment-associated Actinomycetes.</title>
        <authorList>
            <person name="Currrie C."/>
            <person name="Chevrette M."/>
            <person name="Carlson C."/>
            <person name="Stubbendieck R."/>
            <person name="Wendt-Pienkowski E."/>
        </authorList>
    </citation>
    <scope>NUCLEOTIDE SEQUENCE [LARGE SCALE GENOMIC DNA]</scope>
    <source>
        <strain evidence="2 3">SID7590</strain>
    </source>
</reference>
<comment type="caution">
    <text evidence="2">The sequence shown here is derived from an EMBL/GenBank/DDBJ whole genome shotgun (WGS) entry which is preliminary data.</text>
</comment>
<sequence>MSASTPPSSLTDDYTRRIADDLLANRGEQERVRDELTRLRAELSQLEESEHVLVKMQQVLGADGASAAKHGKETTAVPKARRTAGGAGTDKSSRGAEPSTAPGSGSTATTGRNAGEPTWRELTVQYLAGADGPRSAAEVSAALAEAHPHRQVQVTVVRSALEQGVAQARLERSKQGRSVFYSPAPAAAASFQETAAESP</sequence>
<dbReference type="EMBL" id="JAAGMP010001498">
    <property type="protein sequence ID" value="NEC23212.1"/>
    <property type="molecule type" value="Genomic_DNA"/>
</dbReference>
<name>A0A7K3S8U6_9ACTN</name>
<dbReference type="Gene3D" id="1.10.10.10">
    <property type="entry name" value="Winged helix-like DNA-binding domain superfamily/Winged helix DNA-binding domain"/>
    <property type="match status" value="1"/>
</dbReference>